<dbReference type="AlphaFoldDB" id="A0A0D2KQN8"/>
<dbReference type="PANTHER" id="PTHR19876:SF2">
    <property type="entry name" value="COATOMER SUBUNIT BETA"/>
    <property type="match status" value="1"/>
</dbReference>
<dbReference type="GO" id="GO:0006890">
    <property type="term" value="P:retrograde vesicle-mediated transport, Golgi to endoplasmic reticulum"/>
    <property type="evidence" value="ECO:0007669"/>
    <property type="project" value="TreeGrafter"/>
</dbReference>
<keyword evidence="2" id="KW-0677">Repeat</keyword>
<dbReference type="OrthoDB" id="10261470at2759"/>
<dbReference type="GO" id="GO:0030126">
    <property type="term" value="C:COPI vesicle coat"/>
    <property type="evidence" value="ECO:0007669"/>
    <property type="project" value="TreeGrafter"/>
</dbReference>
<feature type="repeat" description="WD" evidence="3">
    <location>
        <begin position="129"/>
        <end position="161"/>
    </location>
</feature>
<keyword evidence="5" id="KW-1185">Reference proteome</keyword>
<dbReference type="InterPro" id="IPR001680">
    <property type="entry name" value="WD40_rpt"/>
</dbReference>
<dbReference type="SUPFAM" id="SSF50978">
    <property type="entry name" value="WD40 repeat-like"/>
    <property type="match status" value="1"/>
</dbReference>
<reference evidence="4 5" key="1">
    <citation type="journal article" date="2013" name="BMC Genomics">
        <title>Reconstruction of the lipid metabolism for the microalga Monoraphidium neglectum from its genome sequence reveals characteristics suitable for biofuel production.</title>
        <authorList>
            <person name="Bogen C."/>
            <person name="Al-Dilaimi A."/>
            <person name="Albersmeier A."/>
            <person name="Wichmann J."/>
            <person name="Grundmann M."/>
            <person name="Rupp O."/>
            <person name="Lauersen K.J."/>
            <person name="Blifernez-Klassen O."/>
            <person name="Kalinowski J."/>
            <person name="Goesmann A."/>
            <person name="Mussgnug J.H."/>
            <person name="Kruse O."/>
        </authorList>
    </citation>
    <scope>NUCLEOTIDE SEQUENCE [LARGE SCALE GENOMIC DNA]</scope>
    <source>
        <strain evidence="4 5">SAG 48.87</strain>
    </source>
</reference>
<gene>
    <name evidence="4" type="ORF">MNEG_10030</name>
</gene>
<dbReference type="SMART" id="SM00320">
    <property type="entry name" value="WD40"/>
    <property type="match status" value="4"/>
</dbReference>
<feature type="repeat" description="WD" evidence="3">
    <location>
        <begin position="172"/>
        <end position="206"/>
    </location>
</feature>
<name>A0A0D2KQN8_9CHLO</name>
<dbReference type="EMBL" id="KK102373">
    <property type="protein sequence ID" value="KIY97933.1"/>
    <property type="molecule type" value="Genomic_DNA"/>
</dbReference>
<dbReference type="Proteomes" id="UP000054498">
    <property type="component" value="Unassembled WGS sequence"/>
</dbReference>
<sequence>MVRRQAGSAAAATGRAFVVCDEAAAARLLANLYNGNVYLWNYNDSTLVKSFEVTELPVRTAKFVPRKQWIVVGADDMMVRVYNYNTMDKYQEGVCGRGSGFSGRQPRQLQEAGVMQWEAGLDAAAVRTFEAHTDYIRSIAVHPSLPYLLTSSDDMLIKLWDWDKAWACVQVFEGHSHYVMQVVFNPKDTNTFASASLDRTIKVWSLGQPTPNFTLEGHEKGVNCVDYFTGGDRPFLVSGADDKLAKLSSA</sequence>
<evidence type="ECO:0000256" key="3">
    <source>
        <dbReference type="PROSITE-ProRule" id="PRU00221"/>
    </source>
</evidence>
<dbReference type="InterPro" id="IPR050844">
    <property type="entry name" value="Coatomer_complex_subunit"/>
</dbReference>
<proteinExistence type="predicted"/>
<dbReference type="GO" id="GO:0006891">
    <property type="term" value="P:intra-Golgi vesicle-mediated transport"/>
    <property type="evidence" value="ECO:0007669"/>
    <property type="project" value="TreeGrafter"/>
</dbReference>
<evidence type="ECO:0000256" key="1">
    <source>
        <dbReference type="ARBA" id="ARBA00022574"/>
    </source>
</evidence>
<dbReference type="InterPro" id="IPR015943">
    <property type="entry name" value="WD40/YVTN_repeat-like_dom_sf"/>
</dbReference>
<dbReference type="Pfam" id="PF00400">
    <property type="entry name" value="WD40"/>
    <property type="match status" value="4"/>
</dbReference>
<dbReference type="InterPro" id="IPR036322">
    <property type="entry name" value="WD40_repeat_dom_sf"/>
</dbReference>
<dbReference type="PANTHER" id="PTHR19876">
    <property type="entry name" value="COATOMER"/>
    <property type="match status" value="1"/>
</dbReference>
<accession>A0A0D2KQN8</accession>
<dbReference type="RefSeq" id="XP_013896953.1">
    <property type="nucleotide sequence ID" value="XM_014041499.1"/>
</dbReference>
<keyword evidence="1 3" id="KW-0853">WD repeat</keyword>
<dbReference type="PROSITE" id="PS50082">
    <property type="entry name" value="WD_REPEATS_2"/>
    <property type="match status" value="2"/>
</dbReference>
<evidence type="ECO:0000256" key="2">
    <source>
        <dbReference type="ARBA" id="ARBA00022737"/>
    </source>
</evidence>
<evidence type="ECO:0000313" key="5">
    <source>
        <dbReference type="Proteomes" id="UP000054498"/>
    </source>
</evidence>
<evidence type="ECO:0000313" key="4">
    <source>
        <dbReference type="EMBL" id="KIY97933.1"/>
    </source>
</evidence>
<dbReference type="Gene3D" id="2.130.10.10">
    <property type="entry name" value="YVTN repeat-like/Quinoprotein amine dehydrogenase"/>
    <property type="match status" value="2"/>
</dbReference>
<dbReference type="PROSITE" id="PS50294">
    <property type="entry name" value="WD_REPEATS_REGION"/>
    <property type="match status" value="2"/>
</dbReference>
<dbReference type="KEGG" id="mng:MNEG_10030"/>
<dbReference type="GO" id="GO:0006888">
    <property type="term" value="P:endoplasmic reticulum to Golgi vesicle-mediated transport"/>
    <property type="evidence" value="ECO:0007669"/>
    <property type="project" value="TreeGrafter"/>
</dbReference>
<dbReference type="GO" id="GO:0006886">
    <property type="term" value="P:intracellular protein transport"/>
    <property type="evidence" value="ECO:0007669"/>
    <property type="project" value="TreeGrafter"/>
</dbReference>
<dbReference type="STRING" id="145388.A0A0D2KQN8"/>
<dbReference type="GeneID" id="25727152"/>
<protein>
    <submittedName>
        <fullName evidence="4">Coatomer subunit beta</fullName>
    </submittedName>
</protein>
<organism evidence="4 5">
    <name type="scientific">Monoraphidium neglectum</name>
    <dbReference type="NCBI Taxonomy" id="145388"/>
    <lineage>
        <taxon>Eukaryota</taxon>
        <taxon>Viridiplantae</taxon>
        <taxon>Chlorophyta</taxon>
        <taxon>core chlorophytes</taxon>
        <taxon>Chlorophyceae</taxon>
        <taxon>CS clade</taxon>
        <taxon>Sphaeropleales</taxon>
        <taxon>Selenastraceae</taxon>
        <taxon>Monoraphidium</taxon>
    </lineage>
</organism>